<proteinExistence type="predicted"/>
<dbReference type="WBParaSite" id="nRc.2.0.1.t02196-RA">
    <property type="protein sequence ID" value="nRc.2.0.1.t02196-RA"/>
    <property type="gene ID" value="nRc.2.0.1.g02196"/>
</dbReference>
<organism evidence="1 2">
    <name type="scientific">Romanomermis culicivorax</name>
    <name type="common">Nematode worm</name>
    <dbReference type="NCBI Taxonomy" id="13658"/>
    <lineage>
        <taxon>Eukaryota</taxon>
        <taxon>Metazoa</taxon>
        <taxon>Ecdysozoa</taxon>
        <taxon>Nematoda</taxon>
        <taxon>Enoplea</taxon>
        <taxon>Dorylaimia</taxon>
        <taxon>Mermithida</taxon>
        <taxon>Mermithoidea</taxon>
        <taxon>Mermithidae</taxon>
        <taxon>Romanomermis</taxon>
    </lineage>
</organism>
<sequence length="78" mass="9060">MMGEFPSKPSAQHKCFIRQYKLSWLNSKPNLWVPFRVHFRTLLEFLESESLQGNVTDSPMTKETLDVGITSMVDGRDR</sequence>
<dbReference type="AlphaFoldDB" id="A0A915HKX4"/>
<keyword evidence="1" id="KW-1185">Reference proteome</keyword>
<name>A0A915HKX4_ROMCU</name>
<evidence type="ECO:0000313" key="1">
    <source>
        <dbReference type="Proteomes" id="UP000887565"/>
    </source>
</evidence>
<accession>A0A915HKX4</accession>
<dbReference type="Proteomes" id="UP000887565">
    <property type="component" value="Unplaced"/>
</dbReference>
<evidence type="ECO:0000313" key="2">
    <source>
        <dbReference type="WBParaSite" id="nRc.2.0.1.t02196-RA"/>
    </source>
</evidence>
<reference evidence="2" key="1">
    <citation type="submission" date="2022-11" db="UniProtKB">
        <authorList>
            <consortium name="WormBaseParasite"/>
        </authorList>
    </citation>
    <scope>IDENTIFICATION</scope>
</reference>
<protein>
    <submittedName>
        <fullName evidence="2">Uncharacterized protein</fullName>
    </submittedName>
</protein>